<dbReference type="Gene3D" id="3.10.450.50">
    <property type="match status" value="1"/>
</dbReference>
<evidence type="ECO:0000259" key="1">
    <source>
        <dbReference type="Pfam" id="PF20409"/>
    </source>
</evidence>
<protein>
    <submittedName>
        <fullName evidence="2">Nuclear transport factor 2 family protein</fullName>
    </submittedName>
</protein>
<dbReference type="InterPro" id="IPR046860">
    <property type="entry name" value="SnoaL_5"/>
</dbReference>
<dbReference type="RefSeq" id="WP_264733225.1">
    <property type="nucleotide sequence ID" value="NZ_JAPDNR010000001.1"/>
</dbReference>
<evidence type="ECO:0000313" key="3">
    <source>
        <dbReference type="Proteomes" id="UP001207742"/>
    </source>
</evidence>
<sequence>MSVEKIAVRLAELCRQGKYETAQRELYAEEVVSIEPYPTAAFEKVTKGLAAIIEKGHKFESMVAAIHDTTVSTPLIAGNSIAFKLTMDITMKGQPRQVMEEICVYEVKDGKIVAEQFFM</sequence>
<accession>A0ABT3IR14</accession>
<reference evidence="2 3" key="1">
    <citation type="submission" date="2022-10" db="EMBL/GenBank/DDBJ databases">
        <title>Chitinophaga nivalis PC15 sp. nov., isolated from Pyeongchang county, South Korea.</title>
        <authorList>
            <person name="Trinh H.N."/>
        </authorList>
    </citation>
    <scope>NUCLEOTIDE SEQUENCE [LARGE SCALE GENOMIC DNA]</scope>
    <source>
        <strain evidence="2 3">PC14</strain>
    </source>
</reference>
<name>A0ABT3IR14_9BACT</name>
<dbReference type="EMBL" id="JAPDNS010000002">
    <property type="protein sequence ID" value="MCW3486409.1"/>
    <property type="molecule type" value="Genomic_DNA"/>
</dbReference>
<evidence type="ECO:0000313" key="2">
    <source>
        <dbReference type="EMBL" id="MCW3486409.1"/>
    </source>
</evidence>
<comment type="caution">
    <text evidence="2">The sequence shown here is derived from an EMBL/GenBank/DDBJ whole genome shotgun (WGS) entry which is preliminary data.</text>
</comment>
<dbReference type="InterPro" id="IPR032710">
    <property type="entry name" value="NTF2-like_dom_sf"/>
</dbReference>
<dbReference type="Proteomes" id="UP001207742">
    <property type="component" value="Unassembled WGS sequence"/>
</dbReference>
<dbReference type="SUPFAM" id="SSF54427">
    <property type="entry name" value="NTF2-like"/>
    <property type="match status" value="1"/>
</dbReference>
<gene>
    <name evidence="2" type="ORF">OL497_21085</name>
</gene>
<dbReference type="Pfam" id="PF20409">
    <property type="entry name" value="SnoaL_5"/>
    <property type="match status" value="1"/>
</dbReference>
<keyword evidence="3" id="KW-1185">Reference proteome</keyword>
<feature type="domain" description="SnoaL-like" evidence="1">
    <location>
        <begin position="1"/>
        <end position="118"/>
    </location>
</feature>
<proteinExistence type="predicted"/>
<organism evidence="2 3">
    <name type="scientific">Chitinophaga nivalis</name>
    <dbReference type="NCBI Taxonomy" id="2991709"/>
    <lineage>
        <taxon>Bacteria</taxon>
        <taxon>Pseudomonadati</taxon>
        <taxon>Bacteroidota</taxon>
        <taxon>Chitinophagia</taxon>
        <taxon>Chitinophagales</taxon>
        <taxon>Chitinophagaceae</taxon>
        <taxon>Chitinophaga</taxon>
    </lineage>
</organism>